<keyword evidence="2" id="KW-1185">Reference proteome</keyword>
<proteinExistence type="predicted"/>
<dbReference type="Proteomes" id="UP001520878">
    <property type="component" value="Unassembled WGS sequence"/>
</dbReference>
<dbReference type="EMBL" id="JAJEWP010000002">
    <property type="protein sequence ID" value="MCC2616703.1"/>
    <property type="molecule type" value="Genomic_DNA"/>
</dbReference>
<dbReference type="InterPro" id="IPR036770">
    <property type="entry name" value="Ankyrin_rpt-contain_sf"/>
</dbReference>
<evidence type="ECO:0000313" key="1">
    <source>
        <dbReference type="EMBL" id="MCC2616703.1"/>
    </source>
</evidence>
<accession>A0ABS8G843</accession>
<gene>
    <name evidence="1" type="ORF">LJ739_10665</name>
</gene>
<protein>
    <submittedName>
        <fullName evidence="1">Ankyrin repeat domain-containing protein</fullName>
    </submittedName>
</protein>
<dbReference type="Gene3D" id="1.25.40.20">
    <property type="entry name" value="Ankyrin repeat-containing domain"/>
    <property type="match status" value="1"/>
</dbReference>
<name>A0ABS8G843_9ALTE</name>
<reference evidence="1 2" key="1">
    <citation type="submission" date="2021-10" db="EMBL/GenBank/DDBJ databases">
        <title>Draft genome of Aestuariibacter halophilus JC2043.</title>
        <authorList>
            <person name="Emsley S.A."/>
            <person name="Pfannmuller K.M."/>
            <person name="Ushijima B."/>
            <person name="Saw J.H."/>
            <person name="Videau P."/>
        </authorList>
    </citation>
    <scope>NUCLEOTIDE SEQUENCE [LARGE SCALE GENOMIC DNA]</scope>
    <source>
        <strain evidence="1 2">JC2043</strain>
    </source>
</reference>
<dbReference type="RefSeq" id="WP_229160292.1">
    <property type="nucleotide sequence ID" value="NZ_JAJEWP010000002.1"/>
</dbReference>
<organism evidence="1 2">
    <name type="scientific">Fluctibacter halophilus</name>
    <dbReference type="NCBI Taxonomy" id="226011"/>
    <lineage>
        <taxon>Bacteria</taxon>
        <taxon>Pseudomonadati</taxon>
        <taxon>Pseudomonadota</taxon>
        <taxon>Gammaproteobacteria</taxon>
        <taxon>Alteromonadales</taxon>
        <taxon>Alteromonadaceae</taxon>
        <taxon>Fluctibacter</taxon>
    </lineage>
</organism>
<evidence type="ECO:0000313" key="2">
    <source>
        <dbReference type="Proteomes" id="UP001520878"/>
    </source>
</evidence>
<comment type="caution">
    <text evidence="1">The sequence shown here is derived from an EMBL/GenBank/DDBJ whole genome shotgun (WGS) entry which is preliminary data.</text>
</comment>
<sequence>MALPQKWQYKDEGTNGMEPCILRAAERGDIEEALSAMKGRPDCINDTDDLGMNALQVAIVSMRTDFGLFLLNNTEVSSFICLHEDDQGRNAYMLALMGGAPKLREALDERIRKEYGLWWELEDKKDAELEAANPKPPTP</sequence>